<feature type="domain" description="Fumarylacetoacetase-like C-terminal" evidence="5">
    <location>
        <begin position="75"/>
        <end position="290"/>
    </location>
</feature>
<evidence type="ECO:0000256" key="2">
    <source>
        <dbReference type="ARBA" id="ARBA00010211"/>
    </source>
</evidence>
<keyword evidence="7" id="KW-1185">Reference proteome</keyword>
<keyword evidence="4" id="KW-0378">Hydrolase</keyword>
<accession>A0A2U1CMT9</accession>
<evidence type="ECO:0000259" key="5">
    <source>
        <dbReference type="Pfam" id="PF01557"/>
    </source>
</evidence>
<dbReference type="GO" id="GO:0018773">
    <property type="term" value="F:acetylpyruvate hydrolase activity"/>
    <property type="evidence" value="ECO:0007669"/>
    <property type="project" value="TreeGrafter"/>
</dbReference>
<dbReference type="GO" id="GO:0016853">
    <property type="term" value="F:isomerase activity"/>
    <property type="evidence" value="ECO:0007669"/>
    <property type="project" value="UniProtKB-ARBA"/>
</dbReference>
<evidence type="ECO:0000256" key="1">
    <source>
        <dbReference type="ARBA" id="ARBA00001946"/>
    </source>
</evidence>
<dbReference type="RefSeq" id="WP_017524207.1">
    <property type="nucleotide sequence ID" value="NZ_JACCEX010000002.1"/>
</dbReference>
<dbReference type="FunFam" id="3.90.850.10:FF:000002">
    <property type="entry name" value="2-hydroxyhepta-2,4-diene-1,7-dioate isomerase"/>
    <property type="match status" value="1"/>
</dbReference>
<organism evidence="6 7">
    <name type="scientific">Pusillimonas noertemannii</name>
    <dbReference type="NCBI Taxonomy" id="305977"/>
    <lineage>
        <taxon>Bacteria</taxon>
        <taxon>Pseudomonadati</taxon>
        <taxon>Pseudomonadota</taxon>
        <taxon>Betaproteobacteria</taxon>
        <taxon>Burkholderiales</taxon>
        <taxon>Alcaligenaceae</taxon>
        <taxon>Pusillimonas</taxon>
    </lineage>
</organism>
<sequence length="291" mass="31370">MKLATLSHRDEIFVATIDSDNATARPLSIDGRRVADMQAFIEHASASGKNWSESEPIALGEATVLAPIRRPHRNVMCVGKNYYEHAHEFTKSGFDSSASSASDAVPKAPIIFTKMPETVVGTNTKIGYPGNQSQQLDYEAELGVVIGKAGQGIEPADAMGHVFGFVVINDLTARDLQAVHKQWFLGKSFETSCPMGPWLVTADEVDSGNLQVQCWVNGELRQDSNTRDLIFDIPTLIATLSRGMTLLPGDVIATGTPVGVGIGFTPPKFLQSGDKVEVEITGLGRLSNTIR</sequence>
<comment type="cofactor">
    <cofactor evidence="1">
        <name>Mg(2+)</name>
        <dbReference type="ChEBI" id="CHEBI:18420"/>
    </cofactor>
</comment>
<dbReference type="AlphaFoldDB" id="A0A2U1CMT9"/>
<dbReference type="PANTHER" id="PTHR11820:SF7">
    <property type="entry name" value="ACYLPYRUVASE FAHD1, MITOCHONDRIAL"/>
    <property type="match status" value="1"/>
</dbReference>
<dbReference type="PANTHER" id="PTHR11820">
    <property type="entry name" value="ACYLPYRUVASE"/>
    <property type="match status" value="1"/>
</dbReference>
<dbReference type="EMBL" id="QEKO01000002">
    <property type="protein sequence ID" value="PVY62318.1"/>
    <property type="molecule type" value="Genomic_DNA"/>
</dbReference>
<proteinExistence type="inferred from homology"/>
<evidence type="ECO:0000313" key="7">
    <source>
        <dbReference type="Proteomes" id="UP000246145"/>
    </source>
</evidence>
<dbReference type="Gene3D" id="3.90.850.10">
    <property type="entry name" value="Fumarylacetoacetase-like, C-terminal domain"/>
    <property type="match status" value="1"/>
</dbReference>
<dbReference type="OrthoDB" id="8582489at2"/>
<evidence type="ECO:0000256" key="3">
    <source>
        <dbReference type="ARBA" id="ARBA00022723"/>
    </source>
</evidence>
<gene>
    <name evidence="6" type="ORF">C7440_1811</name>
</gene>
<name>A0A2U1CMT9_9BURK</name>
<comment type="similarity">
    <text evidence="2">Belongs to the FAH family.</text>
</comment>
<dbReference type="GO" id="GO:0046872">
    <property type="term" value="F:metal ion binding"/>
    <property type="evidence" value="ECO:0007669"/>
    <property type="project" value="UniProtKB-KW"/>
</dbReference>
<keyword evidence="3" id="KW-0479">Metal-binding</keyword>
<dbReference type="InterPro" id="IPR011234">
    <property type="entry name" value="Fumarylacetoacetase-like_C"/>
</dbReference>
<dbReference type="SUPFAM" id="SSF56529">
    <property type="entry name" value="FAH"/>
    <property type="match status" value="1"/>
</dbReference>
<reference evidence="6 7" key="1">
    <citation type="submission" date="2018-04" db="EMBL/GenBank/DDBJ databases">
        <title>Genomic Encyclopedia of Type Strains, Phase IV (KMG-IV): sequencing the most valuable type-strain genomes for metagenomic binning, comparative biology and taxonomic classification.</title>
        <authorList>
            <person name="Goeker M."/>
        </authorList>
    </citation>
    <scope>NUCLEOTIDE SEQUENCE [LARGE SCALE GENOMIC DNA]</scope>
    <source>
        <strain evidence="6 7">DSM 10065</strain>
    </source>
</reference>
<dbReference type="STRING" id="1231391.GCA_000308195_01849"/>
<dbReference type="InterPro" id="IPR036663">
    <property type="entry name" value="Fumarylacetoacetase_C_sf"/>
</dbReference>
<dbReference type="Proteomes" id="UP000246145">
    <property type="component" value="Unassembled WGS sequence"/>
</dbReference>
<protein>
    <submittedName>
        <fullName evidence="6">2-keto-4-pentenoate hydratase/2-oxohepta-3-ene-1,7-dioic acid hydratase in catechol pathway</fullName>
    </submittedName>
</protein>
<dbReference type="GO" id="GO:0019752">
    <property type="term" value="P:carboxylic acid metabolic process"/>
    <property type="evidence" value="ECO:0007669"/>
    <property type="project" value="UniProtKB-ARBA"/>
</dbReference>
<dbReference type="Pfam" id="PF01557">
    <property type="entry name" value="FAA_hydrolase"/>
    <property type="match status" value="1"/>
</dbReference>
<evidence type="ECO:0000256" key="4">
    <source>
        <dbReference type="ARBA" id="ARBA00022801"/>
    </source>
</evidence>
<evidence type="ECO:0000313" key="6">
    <source>
        <dbReference type="EMBL" id="PVY62318.1"/>
    </source>
</evidence>
<comment type="caution">
    <text evidence="6">The sequence shown here is derived from an EMBL/GenBank/DDBJ whole genome shotgun (WGS) entry which is preliminary data.</text>
</comment>